<organism evidence="1 2">
    <name type="scientific">Cirrhinus mrigala</name>
    <name type="common">Mrigala</name>
    <dbReference type="NCBI Taxonomy" id="683832"/>
    <lineage>
        <taxon>Eukaryota</taxon>
        <taxon>Metazoa</taxon>
        <taxon>Chordata</taxon>
        <taxon>Craniata</taxon>
        <taxon>Vertebrata</taxon>
        <taxon>Euteleostomi</taxon>
        <taxon>Actinopterygii</taxon>
        <taxon>Neopterygii</taxon>
        <taxon>Teleostei</taxon>
        <taxon>Ostariophysi</taxon>
        <taxon>Cypriniformes</taxon>
        <taxon>Cyprinidae</taxon>
        <taxon>Labeoninae</taxon>
        <taxon>Labeonini</taxon>
        <taxon>Cirrhinus</taxon>
    </lineage>
</organism>
<name>A0ABD0NLL4_CIRMR</name>
<feature type="non-terminal residue" evidence="1">
    <location>
        <position position="71"/>
    </location>
</feature>
<dbReference type="Proteomes" id="UP001529510">
    <property type="component" value="Unassembled WGS sequence"/>
</dbReference>
<dbReference type="AlphaFoldDB" id="A0ABD0NLL4"/>
<evidence type="ECO:0000313" key="2">
    <source>
        <dbReference type="Proteomes" id="UP001529510"/>
    </source>
</evidence>
<comment type="caution">
    <text evidence="1">The sequence shown here is derived from an EMBL/GenBank/DDBJ whole genome shotgun (WGS) entry which is preliminary data.</text>
</comment>
<proteinExistence type="predicted"/>
<accession>A0ABD0NLL4</accession>
<gene>
    <name evidence="1" type="ORF">M9458_041681</name>
</gene>
<feature type="non-terminal residue" evidence="1">
    <location>
        <position position="1"/>
    </location>
</feature>
<dbReference type="EMBL" id="JAMKFB020000021">
    <property type="protein sequence ID" value="KAL0162285.1"/>
    <property type="molecule type" value="Genomic_DNA"/>
</dbReference>
<keyword evidence="2" id="KW-1185">Reference proteome</keyword>
<protein>
    <submittedName>
        <fullName evidence="1">Uncharacterized protein</fullName>
    </submittedName>
</protein>
<sequence length="71" mass="8058">DQVATRQAIPSQENDPNLTYARSVSYAFTWNILSTSDVPVSSLAVSKRRISHWLVDTIRTAYQARGHPARW</sequence>
<evidence type="ECO:0000313" key="1">
    <source>
        <dbReference type="EMBL" id="KAL0162285.1"/>
    </source>
</evidence>
<reference evidence="1 2" key="1">
    <citation type="submission" date="2024-05" db="EMBL/GenBank/DDBJ databases">
        <title>Genome sequencing and assembly of Indian major carp, Cirrhinus mrigala (Hamilton, 1822).</title>
        <authorList>
            <person name="Mohindra V."/>
            <person name="Chowdhury L.M."/>
            <person name="Lal K."/>
            <person name="Jena J.K."/>
        </authorList>
    </citation>
    <scope>NUCLEOTIDE SEQUENCE [LARGE SCALE GENOMIC DNA]</scope>
    <source>
        <strain evidence="1">CM1030</strain>
        <tissue evidence="1">Blood</tissue>
    </source>
</reference>